<name>A0A7S1FGS5_NOCSC</name>
<sequence>MRDVQGRLGGVEPFMEIQREIDAMKVVYTQEWGQLERLVQEVDDEVQRLRSQAKVLRGQDVDSQVPRQVWWRLEHLKPEWSCVRECFPVEECPLVDFTILLCRREGDRSALTGASCRLELQVAGPATEGLRLSVSLSIGVVAPSEDFTSGGPRLTVSEELRGSGSIVCDTVLPDDLSDKVVVCCAELMVLSWDADTFLFESVWMEPRGIAQPEDVLHLESVWQGGVASEDSSDDD</sequence>
<accession>A0A7S1FGS5</accession>
<gene>
    <name evidence="1" type="ORF">NSCI0253_LOCUS41262</name>
</gene>
<dbReference type="AlphaFoldDB" id="A0A7S1FGS5"/>
<reference evidence="1" key="1">
    <citation type="submission" date="2021-01" db="EMBL/GenBank/DDBJ databases">
        <authorList>
            <person name="Corre E."/>
            <person name="Pelletier E."/>
            <person name="Niang G."/>
            <person name="Scheremetjew M."/>
            <person name="Finn R."/>
            <person name="Kale V."/>
            <person name="Holt S."/>
            <person name="Cochrane G."/>
            <person name="Meng A."/>
            <person name="Brown T."/>
            <person name="Cohen L."/>
        </authorList>
    </citation>
    <scope>NUCLEOTIDE SEQUENCE</scope>
</reference>
<dbReference type="EMBL" id="HBFQ01058252">
    <property type="protein sequence ID" value="CAD8866907.1"/>
    <property type="molecule type" value="Transcribed_RNA"/>
</dbReference>
<proteinExistence type="predicted"/>
<organism evidence="1">
    <name type="scientific">Noctiluca scintillans</name>
    <name type="common">Sea sparkle</name>
    <name type="synonym">Red tide dinoflagellate</name>
    <dbReference type="NCBI Taxonomy" id="2966"/>
    <lineage>
        <taxon>Eukaryota</taxon>
        <taxon>Sar</taxon>
        <taxon>Alveolata</taxon>
        <taxon>Dinophyceae</taxon>
        <taxon>Noctilucales</taxon>
        <taxon>Noctilucaceae</taxon>
        <taxon>Noctiluca</taxon>
    </lineage>
</organism>
<protein>
    <submittedName>
        <fullName evidence="1">Uncharacterized protein</fullName>
    </submittedName>
</protein>
<evidence type="ECO:0000313" key="1">
    <source>
        <dbReference type="EMBL" id="CAD8866907.1"/>
    </source>
</evidence>